<sequence>MQGTCRKNKLWTKDAGGEWCTFCMWGFEGTVLSCPDPLAMARGDSLALGGLVGAAKGQKGRMKNIKSGRRGHSMGISIVCSEIEGERSRVQLRAQQLYIFIPRGERGG</sequence>
<gene>
    <name evidence="1" type="ORF">SAY86_000362</name>
</gene>
<evidence type="ECO:0000313" key="1">
    <source>
        <dbReference type="EMBL" id="KAK4802159.1"/>
    </source>
</evidence>
<keyword evidence="2" id="KW-1185">Reference proteome</keyword>
<comment type="caution">
    <text evidence="1">The sequence shown here is derived from an EMBL/GenBank/DDBJ whole genome shotgun (WGS) entry which is preliminary data.</text>
</comment>
<reference evidence="1 2" key="1">
    <citation type="journal article" date="2023" name="Hortic Res">
        <title>Pangenome of water caltrop reveals structural variations and asymmetric subgenome divergence after allopolyploidization.</title>
        <authorList>
            <person name="Zhang X."/>
            <person name="Chen Y."/>
            <person name="Wang L."/>
            <person name="Yuan Y."/>
            <person name="Fang M."/>
            <person name="Shi L."/>
            <person name="Lu R."/>
            <person name="Comes H.P."/>
            <person name="Ma Y."/>
            <person name="Chen Y."/>
            <person name="Huang G."/>
            <person name="Zhou Y."/>
            <person name="Zheng Z."/>
            <person name="Qiu Y."/>
        </authorList>
    </citation>
    <scope>NUCLEOTIDE SEQUENCE [LARGE SCALE GENOMIC DNA]</scope>
    <source>
        <strain evidence="1">F231</strain>
    </source>
</reference>
<protein>
    <submittedName>
        <fullName evidence="1">Uncharacterized protein</fullName>
    </submittedName>
</protein>
<organism evidence="1 2">
    <name type="scientific">Trapa natans</name>
    <name type="common">Water chestnut</name>
    <dbReference type="NCBI Taxonomy" id="22666"/>
    <lineage>
        <taxon>Eukaryota</taxon>
        <taxon>Viridiplantae</taxon>
        <taxon>Streptophyta</taxon>
        <taxon>Embryophyta</taxon>
        <taxon>Tracheophyta</taxon>
        <taxon>Spermatophyta</taxon>
        <taxon>Magnoliopsida</taxon>
        <taxon>eudicotyledons</taxon>
        <taxon>Gunneridae</taxon>
        <taxon>Pentapetalae</taxon>
        <taxon>rosids</taxon>
        <taxon>malvids</taxon>
        <taxon>Myrtales</taxon>
        <taxon>Lythraceae</taxon>
        <taxon>Trapa</taxon>
    </lineage>
</organism>
<dbReference type="EMBL" id="JAXQNO010000002">
    <property type="protein sequence ID" value="KAK4802159.1"/>
    <property type="molecule type" value="Genomic_DNA"/>
</dbReference>
<name>A0AAN7RDV5_TRANT</name>
<proteinExistence type="predicted"/>
<dbReference type="AlphaFoldDB" id="A0AAN7RDV5"/>
<dbReference type="Proteomes" id="UP001346149">
    <property type="component" value="Unassembled WGS sequence"/>
</dbReference>
<accession>A0AAN7RDV5</accession>
<evidence type="ECO:0000313" key="2">
    <source>
        <dbReference type="Proteomes" id="UP001346149"/>
    </source>
</evidence>